<dbReference type="EMBL" id="BMKW01000011">
    <property type="protein sequence ID" value="GGJ30975.1"/>
    <property type="molecule type" value="Genomic_DNA"/>
</dbReference>
<protein>
    <submittedName>
        <fullName evidence="1">Uncharacterized protein</fullName>
    </submittedName>
</protein>
<reference evidence="1" key="2">
    <citation type="submission" date="2020-09" db="EMBL/GenBank/DDBJ databases">
        <authorList>
            <person name="Sun Q."/>
            <person name="Zhou Y."/>
        </authorList>
    </citation>
    <scope>NUCLEOTIDE SEQUENCE</scope>
    <source>
        <strain evidence="1">CGMCC 1.3617</strain>
    </source>
</reference>
<comment type="caution">
    <text evidence="1">The sequence shown here is derived from an EMBL/GenBank/DDBJ whole genome shotgun (WGS) entry which is preliminary data.</text>
</comment>
<evidence type="ECO:0000313" key="2">
    <source>
        <dbReference type="Proteomes" id="UP000661507"/>
    </source>
</evidence>
<dbReference type="AlphaFoldDB" id="A0A917NV36"/>
<dbReference type="RefSeq" id="WP_188970592.1">
    <property type="nucleotide sequence ID" value="NZ_BMKW01000011.1"/>
</dbReference>
<evidence type="ECO:0000313" key="1">
    <source>
        <dbReference type="EMBL" id="GGJ30975.1"/>
    </source>
</evidence>
<keyword evidence="2" id="KW-1185">Reference proteome</keyword>
<reference evidence="1" key="1">
    <citation type="journal article" date="2014" name="Int. J. Syst. Evol. Microbiol.">
        <title>Complete genome sequence of Corynebacterium casei LMG S-19264T (=DSM 44701T), isolated from a smear-ripened cheese.</title>
        <authorList>
            <consortium name="US DOE Joint Genome Institute (JGI-PGF)"/>
            <person name="Walter F."/>
            <person name="Albersmeier A."/>
            <person name="Kalinowski J."/>
            <person name="Ruckert C."/>
        </authorList>
    </citation>
    <scope>NUCLEOTIDE SEQUENCE</scope>
    <source>
        <strain evidence="1">CGMCC 1.3617</strain>
    </source>
</reference>
<dbReference type="Proteomes" id="UP000661507">
    <property type="component" value="Unassembled WGS sequence"/>
</dbReference>
<proteinExistence type="predicted"/>
<name>A0A917NV36_9PROT</name>
<gene>
    <name evidence="1" type="ORF">GCM10011320_42960</name>
</gene>
<accession>A0A917NV36</accession>
<sequence>MSHVIALGQIKVRSPDDKSMLVHQKGAAFIWTGADWHPLKEKARVAVDHLTKQITVRINRSDLTGLPTPTASVLVEDPIAGWNGVAIVFEHG</sequence>
<organism evidence="1 2">
    <name type="scientific">Neoroseomonas lacus</name>
    <dbReference type="NCBI Taxonomy" id="287609"/>
    <lineage>
        <taxon>Bacteria</taxon>
        <taxon>Pseudomonadati</taxon>
        <taxon>Pseudomonadota</taxon>
        <taxon>Alphaproteobacteria</taxon>
        <taxon>Acetobacterales</taxon>
        <taxon>Acetobacteraceae</taxon>
        <taxon>Neoroseomonas</taxon>
    </lineage>
</organism>